<organism evidence="1 2">
    <name type="scientific">Candidatus Scatousia excrementigallinarum</name>
    <dbReference type="NCBI Taxonomy" id="2840935"/>
    <lineage>
        <taxon>Bacteria</taxon>
        <taxon>Candidatus Scatousia</taxon>
    </lineage>
</organism>
<comment type="caution">
    <text evidence="1">The sequence shown here is derived from an EMBL/GenBank/DDBJ whole genome shotgun (WGS) entry which is preliminary data.</text>
</comment>
<gene>
    <name evidence="1" type="ORF">IAC10_00450</name>
</gene>
<dbReference type="AlphaFoldDB" id="A0A9D1JLL1"/>
<sequence>MIYYIMNENNEIIRDDFIYFEGALSMPEQNYKIVNGYNGAVFFEEYTHTEEYKQKEEQWLHNQELKDLRRQREIECFSVINRGYLWYYQLSESQLSELSAWYNAWLNVTETLEIPKKPSWLKS</sequence>
<proteinExistence type="predicted"/>
<name>A0A9D1JLL1_9BACT</name>
<dbReference type="Proteomes" id="UP000823928">
    <property type="component" value="Unassembled WGS sequence"/>
</dbReference>
<evidence type="ECO:0000313" key="1">
    <source>
        <dbReference type="EMBL" id="HIS35087.1"/>
    </source>
</evidence>
<protein>
    <submittedName>
        <fullName evidence="1">Uncharacterized protein</fullName>
    </submittedName>
</protein>
<accession>A0A9D1JLL1</accession>
<reference evidence="1" key="2">
    <citation type="journal article" date="2021" name="PeerJ">
        <title>Extensive microbial diversity within the chicken gut microbiome revealed by metagenomics and culture.</title>
        <authorList>
            <person name="Gilroy R."/>
            <person name="Ravi A."/>
            <person name="Getino M."/>
            <person name="Pursley I."/>
            <person name="Horton D.L."/>
            <person name="Alikhan N.F."/>
            <person name="Baker D."/>
            <person name="Gharbi K."/>
            <person name="Hall N."/>
            <person name="Watson M."/>
            <person name="Adriaenssens E.M."/>
            <person name="Foster-Nyarko E."/>
            <person name="Jarju S."/>
            <person name="Secka A."/>
            <person name="Antonio M."/>
            <person name="Oren A."/>
            <person name="Chaudhuri R.R."/>
            <person name="La Ragione R."/>
            <person name="Hildebrand F."/>
            <person name="Pallen M.J."/>
        </authorList>
    </citation>
    <scope>NUCLEOTIDE SEQUENCE</scope>
    <source>
        <strain evidence="1">6276</strain>
    </source>
</reference>
<dbReference type="EMBL" id="DVIU01000012">
    <property type="protein sequence ID" value="HIS35087.1"/>
    <property type="molecule type" value="Genomic_DNA"/>
</dbReference>
<reference evidence="1" key="1">
    <citation type="submission" date="2020-10" db="EMBL/GenBank/DDBJ databases">
        <authorList>
            <person name="Gilroy R."/>
        </authorList>
    </citation>
    <scope>NUCLEOTIDE SEQUENCE</scope>
    <source>
        <strain evidence="1">6276</strain>
    </source>
</reference>
<evidence type="ECO:0000313" key="2">
    <source>
        <dbReference type="Proteomes" id="UP000823928"/>
    </source>
</evidence>